<evidence type="ECO:0000313" key="2">
    <source>
        <dbReference type="Proteomes" id="UP000636479"/>
    </source>
</evidence>
<comment type="caution">
    <text evidence="1">The sequence shown here is derived from an EMBL/GenBank/DDBJ whole genome shotgun (WGS) entry which is preliminary data.</text>
</comment>
<reference evidence="1" key="1">
    <citation type="submission" date="2020-05" db="EMBL/GenBank/DDBJ databases">
        <title>Mycena genomes resolve the evolution of fungal bioluminescence.</title>
        <authorList>
            <person name="Tsai I.J."/>
        </authorList>
    </citation>
    <scope>NUCLEOTIDE SEQUENCE</scope>
    <source>
        <strain evidence="1">171206Taipei</strain>
    </source>
</reference>
<name>A0A8H6RZ33_9AGAR</name>
<dbReference type="GeneID" id="59352874"/>
<dbReference type="AlphaFoldDB" id="A0A8H6RZ33"/>
<gene>
    <name evidence="1" type="ORF">MIND_01394700</name>
</gene>
<dbReference type="Gene3D" id="1.20.1280.50">
    <property type="match status" value="1"/>
</dbReference>
<accession>A0A8H6RZ33</accession>
<dbReference type="Proteomes" id="UP000636479">
    <property type="component" value="Unassembled WGS sequence"/>
</dbReference>
<dbReference type="EMBL" id="JACAZF010000017">
    <property type="protein sequence ID" value="KAF7289328.1"/>
    <property type="molecule type" value="Genomic_DNA"/>
</dbReference>
<proteinExistence type="predicted"/>
<dbReference type="RefSeq" id="XP_037213359.1">
    <property type="nucleotide sequence ID" value="XM_037370358.1"/>
</dbReference>
<dbReference type="OrthoDB" id="3061689at2759"/>
<keyword evidence="2" id="KW-1185">Reference proteome</keyword>
<sequence>MTSTIPTILDSLDSLLNSNYALTALQKTQCQLVLHEKQHKMLDLDSEISEAKAVLAVLECRRSDLEKEHGKYKAALSPVRDLPPEILAEIFQYLTPTLPLATDLEREEVERPPFAIAIVCQSWRATALSLPKLWSTLDIKLVLDDSNFAYDSEDELDESWGCGSPFRRRPAASDEHLMDGLTIESALEWVIASISRSGNHRLSFRLHPSESTANLLLNLLFKYKHRWYRAMFIHVETFPDIPGVLNTCNLPILHEVAFSGPWGRYIHFNPSHAPNLHVLGVYGILSSLDFPLSTLTEYSQTTEPYFDESLPNMIYPRLASANLVVMRLNSMSLMDDSDTASRRRPLLFPCLRIACFYQQEIYRYVGEGRKLNLMATFDTPFLEAYSLESDSHAIPTKLEPLLPRSPHLRILRLLLPNSTKLRSHEVQSTLRMRTEIEELSLHIPARITTEFIRHMDLSEDRPMLPKLKNLYISDSSLEPEARPLDPDMADAVVHFVRGRFGAPDPLRKFCFLTHTSKYHRPEDTLDDMPTWARTQDINLDLKKMRMEKGWNITCGTEARLPRWDSLTLNDLS</sequence>
<protein>
    <submittedName>
        <fullName evidence="1">F-box domain-containing protein</fullName>
    </submittedName>
</protein>
<organism evidence="1 2">
    <name type="scientific">Mycena indigotica</name>
    <dbReference type="NCBI Taxonomy" id="2126181"/>
    <lineage>
        <taxon>Eukaryota</taxon>
        <taxon>Fungi</taxon>
        <taxon>Dikarya</taxon>
        <taxon>Basidiomycota</taxon>
        <taxon>Agaricomycotina</taxon>
        <taxon>Agaricomycetes</taxon>
        <taxon>Agaricomycetidae</taxon>
        <taxon>Agaricales</taxon>
        <taxon>Marasmiineae</taxon>
        <taxon>Mycenaceae</taxon>
        <taxon>Mycena</taxon>
    </lineage>
</organism>
<dbReference type="SUPFAM" id="SSF81383">
    <property type="entry name" value="F-box domain"/>
    <property type="match status" value="1"/>
</dbReference>
<dbReference type="InterPro" id="IPR036047">
    <property type="entry name" value="F-box-like_dom_sf"/>
</dbReference>
<evidence type="ECO:0000313" key="1">
    <source>
        <dbReference type="EMBL" id="KAF7289328.1"/>
    </source>
</evidence>